<reference evidence="2" key="2">
    <citation type="submission" date="2015-01" db="EMBL/GenBank/DDBJ databases">
        <title>Evolutionary Origins and Diversification of the Mycorrhizal Mutualists.</title>
        <authorList>
            <consortium name="DOE Joint Genome Institute"/>
            <consortium name="Mycorrhizal Genomics Consortium"/>
            <person name="Kohler A."/>
            <person name="Kuo A."/>
            <person name="Nagy L.G."/>
            <person name="Floudas D."/>
            <person name="Copeland A."/>
            <person name="Barry K.W."/>
            <person name="Cichocki N."/>
            <person name="Veneault-Fourrey C."/>
            <person name="LaButti K."/>
            <person name="Lindquist E.A."/>
            <person name="Lipzen A."/>
            <person name="Lundell T."/>
            <person name="Morin E."/>
            <person name="Murat C."/>
            <person name="Riley R."/>
            <person name="Ohm R."/>
            <person name="Sun H."/>
            <person name="Tunlid A."/>
            <person name="Henrissat B."/>
            <person name="Grigoriev I.V."/>
            <person name="Hibbett D.S."/>
            <person name="Martin F."/>
        </authorList>
    </citation>
    <scope>NUCLEOTIDE SEQUENCE [LARGE SCALE GENOMIC DNA]</scope>
    <source>
        <strain evidence="2">LaAM-08-1</strain>
    </source>
</reference>
<sequence length="408" mass="46962">MNSGTFMPQELIDKFIDDLWFERDTGALKTLSQTSRLFLHRCRRHLFAHIRLSSANSPSRSQCIARKAKNLEEVLVREPDIANYVQILFLLFPIFDNAEVHIISQLLLRFSMISKFSLYAPAPHDWTFFSPELQAVISRLAYSPKMKTFSLYGIYNFPISFFASCTNITELSFQWCAFEDHLENAETGSIARLHTLDLCRTSAGADKLIYGRNQDGSPILDFSHLQELRISIPEHEIFPAFQEIFKRAPKLISLHLQELCSLNGVLQLSSSFENLKTLSFRFCMDDFNSEDPLFGLCQELRRIERSNSLEEILIKIITTSRLQHDFLAELNDVLTLSGYTKLRRLCLEILLLIGMVEDYDREESRRELDDAAQAQCSELFNRPSLKISYLVAVEGADHDNILDSFYGV</sequence>
<evidence type="ECO:0000313" key="2">
    <source>
        <dbReference type="Proteomes" id="UP000054477"/>
    </source>
</evidence>
<dbReference type="HOGENOM" id="CLU_035624_0_0_1"/>
<gene>
    <name evidence="1" type="ORF">K443DRAFT_115185</name>
</gene>
<dbReference type="AlphaFoldDB" id="A0A0C9WMQ6"/>
<reference evidence="1 2" key="1">
    <citation type="submission" date="2014-04" db="EMBL/GenBank/DDBJ databases">
        <authorList>
            <consortium name="DOE Joint Genome Institute"/>
            <person name="Kuo A."/>
            <person name="Kohler A."/>
            <person name="Nagy L.G."/>
            <person name="Floudas D."/>
            <person name="Copeland A."/>
            <person name="Barry K.W."/>
            <person name="Cichocki N."/>
            <person name="Veneault-Fourrey C."/>
            <person name="LaButti K."/>
            <person name="Lindquist E.A."/>
            <person name="Lipzen A."/>
            <person name="Lundell T."/>
            <person name="Morin E."/>
            <person name="Murat C."/>
            <person name="Sun H."/>
            <person name="Tunlid A."/>
            <person name="Henrissat B."/>
            <person name="Grigoriev I.V."/>
            <person name="Hibbett D.S."/>
            <person name="Martin F."/>
            <person name="Nordberg H.P."/>
            <person name="Cantor M.N."/>
            <person name="Hua S.X."/>
        </authorList>
    </citation>
    <scope>NUCLEOTIDE SEQUENCE [LARGE SCALE GENOMIC DNA]</scope>
    <source>
        <strain evidence="1 2">LaAM-08-1</strain>
    </source>
</reference>
<dbReference type="Proteomes" id="UP000054477">
    <property type="component" value="Unassembled WGS sequence"/>
</dbReference>
<proteinExistence type="predicted"/>
<organism evidence="1 2">
    <name type="scientific">Laccaria amethystina LaAM-08-1</name>
    <dbReference type="NCBI Taxonomy" id="1095629"/>
    <lineage>
        <taxon>Eukaryota</taxon>
        <taxon>Fungi</taxon>
        <taxon>Dikarya</taxon>
        <taxon>Basidiomycota</taxon>
        <taxon>Agaricomycotina</taxon>
        <taxon>Agaricomycetes</taxon>
        <taxon>Agaricomycetidae</taxon>
        <taxon>Agaricales</taxon>
        <taxon>Agaricineae</taxon>
        <taxon>Hydnangiaceae</taxon>
        <taxon>Laccaria</taxon>
    </lineage>
</organism>
<keyword evidence="2" id="KW-1185">Reference proteome</keyword>
<dbReference type="InterPro" id="IPR032675">
    <property type="entry name" value="LRR_dom_sf"/>
</dbReference>
<protein>
    <submittedName>
        <fullName evidence="1">Unplaced genomic scaffold K443scaffold_489, whole genome shotgun sequence</fullName>
    </submittedName>
</protein>
<evidence type="ECO:0000313" key="1">
    <source>
        <dbReference type="EMBL" id="KIJ91320.1"/>
    </source>
</evidence>
<name>A0A0C9WMQ6_9AGAR</name>
<dbReference type="OrthoDB" id="2788229at2759"/>
<dbReference type="Gene3D" id="3.80.10.10">
    <property type="entry name" value="Ribonuclease Inhibitor"/>
    <property type="match status" value="1"/>
</dbReference>
<dbReference type="SUPFAM" id="SSF52047">
    <property type="entry name" value="RNI-like"/>
    <property type="match status" value="1"/>
</dbReference>
<dbReference type="EMBL" id="KN839024">
    <property type="protein sequence ID" value="KIJ91320.1"/>
    <property type="molecule type" value="Genomic_DNA"/>
</dbReference>
<accession>A0A0C9WMQ6</accession>